<name>A0A382NV08_9ZZZZ</name>
<dbReference type="AlphaFoldDB" id="A0A382NV08"/>
<feature type="non-terminal residue" evidence="2">
    <location>
        <position position="38"/>
    </location>
</feature>
<protein>
    <recommendedName>
        <fullName evidence="1">Polysaccharide biosynthesis protein CapD-like domain-containing protein</fullName>
    </recommendedName>
</protein>
<dbReference type="InterPro" id="IPR036291">
    <property type="entry name" value="NAD(P)-bd_dom_sf"/>
</dbReference>
<proteinExistence type="predicted"/>
<sequence length="38" mass="4371">MFNDKSILVTGGTGSFGKKLVKLILERYKPKRLIIYSR</sequence>
<accession>A0A382NV08</accession>
<dbReference type="InterPro" id="IPR003869">
    <property type="entry name" value="Polysac_CapD-like"/>
</dbReference>
<organism evidence="2">
    <name type="scientific">marine metagenome</name>
    <dbReference type="NCBI Taxonomy" id="408172"/>
    <lineage>
        <taxon>unclassified sequences</taxon>
        <taxon>metagenomes</taxon>
        <taxon>ecological metagenomes</taxon>
    </lineage>
</organism>
<evidence type="ECO:0000313" key="2">
    <source>
        <dbReference type="EMBL" id="SVC64257.1"/>
    </source>
</evidence>
<dbReference type="Pfam" id="PF02719">
    <property type="entry name" value="Polysacc_synt_2"/>
    <property type="match status" value="1"/>
</dbReference>
<reference evidence="2" key="1">
    <citation type="submission" date="2018-05" db="EMBL/GenBank/DDBJ databases">
        <authorList>
            <person name="Lanie J.A."/>
            <person name="Ng W.-L."/>
            <person name="Kazmierczak K.M."/>
            <person name="Andrzejewski T.M."/>
            <person name="Davidsen T.M."/>
            <person name="Wayne K.J."/>
            <person name="Tettelin H."/>
            <person name="Glass J.I."/>
            <person name="Rusch D."/>
            <person name="Podicherti R."/>
            <person name="Tsui H.-C.T."/>
            <person name="Winkler M.E."/>
        </authorList>
    </citation>
    <scope>NUCLEOTIDE SEQUENCE</scope>
</reference>
<dbReference type="SUPFAM" id="SSF51735">
    <property type="entry name" value="NAD(P)-binding Rossmann-fold domains"/>
    <property type="match status" value="1"/>
</dbReference>
<dbReference type="Gene3D" id="3.40.50.720">
    <property type="entry name" value="NAD(P)-binding Rossmann-like Domain"/>
    <property type="match status" value="1"/>
</dbReference>
<dbReference type="EMBL" id="UINC01102547">
    <property type="protein sequence ID" value="SVC64257.1"/>
    <property type="molecule type" value="Genomic_DNA"/>
</dbReference>
<evidence type="ECO:0000259" key="1">
    <source>
        <dbReference type="Pfam" id="PF02719"/>
    </source>
</evidence>
<gene>
    <name evidence="2" type="ORF">METZ01_LOCUS317111</name>
</gene>
<feature type="domain" description="Polysaccharide biosynthesis protein CapD-like" evidence="1">
    <location>
        <begin position="7"/>
        <end position="38"/>
    </location>
</feature>